<proteinExistence type="inferred from homology"/>
<gene>
    <name evidence="5" type="primary">LOC113692062</name>
</gene>
<name>A0A6P6SJF8_COFAR</name>
<keyword evidence="4" id="KW-1185">Reference proteome</keyword>
<feature type="region of interest" description="SAW" evidence="3">
    <location>
        <begin position="446"/>
        <end position="526"/>
    </location>
</feature>
<dbReference type="PANTHER" id="PTHR31636">
    <property type="entry name" value="OSJNBA0084A10.13 PROTEIN-RELATED"/>
    <property type="match status" value="1"/>
</dbReference>
<evidence type="ECO:0000256" key="3">
    <source>
        <dbReference type="PROSITE-ProRule" id="PRU01191"/>
    </source>
</evidence>
<comment type="caution">
    <text evidence="3">Lacks conserved residue(s) required for the propagation of feature annotation.</text>
</comment>
<dbReference type="InterPro" id="IPR005202">
    <property type="entry name" value="TF_GRAS"/>
</dbReference>
<dbReference type="PROSITE" id="PS50985">
    <property type="entry name" value="GRAS"/>
    <property type="match status" value="1"/>
</dbReference>
<evidence type="ECO:0000256" key="1">
    <source>
        <dbReference type="ARBA" id="ARBA00023015"/>
    </source>
</evidence>
<reference evidence="4" key="1">
    <citation type="journal article" date="2025" name="Foods">
        <title>Unveiling the Microbial Signatures of Arabica Coffee Cherries: Insights into Ripeness Specific Diversity, Functional Traits, and Implications for Quality and Safety.</title>
        <authorList>
            <consortium name="RefSeq"/>
            <person name="Tenea G.N."/>
            <person name="Cifuentes V."/>
            <person name="Reyes P."/>
            <person name="Cevallos-Vallejos M."/>
        </authorList>
    </citation>
    <scope>NUCLEOTIDE SEQUENCE [LARGE SCALE GENOMIC DNA]</scope>
</reference>
<evidence type="ECO:0000256" key="2">
    <source>
        <dbReference type="ARBA" id="ARBA00023163"/>
    </source>
</evidence>
<accession>A0A6P6SJF8</accession>
<evidence type="ECO:0000313" key="5">
    <source>
        <dbReference type="RefSeq" id="XP_027066203.2"/>
    </source>
</evidence>
<dbReference type="OrthoDB" id="1935022at2759"/>
<dbReference type="Pfam" id="PF03514">
    <property type="entry name" value="GRAS"/>
    <property type="match status" value="1"/>
</dbReference>
<organism evidence="4 5">
    <name type="scientific">Coffea arabica</name>
    <name type="common">Arabian coffee</name>
    <dbReference type="NCBI Taxonomy" id="13443"/>
    <lineage>
        <taxon>Eukaryota</taxon>
        <taxon>Viridiplantae</taxon>
        <taxon>Streptophyta</taxon>
        <taxon>Embryophyta</taxon>
        <taxon>Tracheophyta</taxon>
        <taxon>Spermatophyta</taxon>
        <taxon>Magnoliopsida</taxon>
        <taxon>eudicotyledons</taxon>
        <taxon>Gunneridae</taxon>
        <taxon>Pentapetalae</taxon>
        <taxon>asterids</taxon>
        <taxon>lamiids</taxon>
        <taxon>Gentianales</taxon>
        <taxon>Rubiaceae</taxon>
        <taxon>Ixoroideae</taxon>
        <taxon>Gardenieae complex</taxon>
        <taxon>Bertiereae - Coffeeae clade</taxon>
        <taxon>Coffeeae</taxon>
        <taxon>Coffea</taxon>
    </lineage>
</organism>
<dbReference type="Proteomes" id="UP001652660">
    <property type="component" value="Chromosome 6e"/>
</dbReference>
<keyword evidence="2" id="KW-0804">Transcription</keyword>
<reference evidence="5" key="2">
    <citation type="submission" date="2025-08" db="UniProtKB">
        <authorList>
            <consortium name="RefSeq"/>
        </authorList>
    </citation>
    <scope>IDENTIFICATION</scope>
    <source>
        <tissue evidence="5">Leaves</tissue>
    </source>
</reference>
<dbReference type="RefSeq" id="XP_027066203.2">
    <property type="nucleotide sequence ID" value="XM_027210402.2"/>
</dbReference>
<feature type="short sequence motif" description="VHIID" evidence="3">
    <location>
        <begin position="267"/>
        <end position="271"/>
    </location>
</feature>
<evidence type="ECO:0000313" key="4">
    <source>
        <dbReference type="Proteomes" id="UP001652660"/>
    </source>
</evidence>
<dbReference type="GeneID" id="113692062"/>
<comment type="similarity">
    <text evidence="3">Belongs to the GRAS family.</text>
</comment>
<keyword evidence="1" id="KW-0805">Transcription regulation</keyword>
<protein>
    <submittedName>
        <fullName evidence="5">Protein NODULATION SIGNALING PATHWAY 2-like</fullName>
    </submittedName>
</protein>
<sequence length="526" mass="58911">MGSQLLQPSWPLYSTVSLDHAGLHSFPMDICIDEPHDFSSSFATEKSSGISFDSYFAAVTSPDSLVEFLIFDDEKRGGDTMAHIMDGLEPISSSGAIEEDCQWLEESDNGEDYISSQLTPEADAWSACPPMEQSKPGSASTMNATPSENMSLTFPPVNNMGTDTQLGLHHLLTALGEAVENGHQELAEVIVRRITERIDPLGEALERLAFNLFQSAENQGSYLRQQSTKNFEAAFKAFYQWFPYGRFAHFTANSAILEAMPSDAETIHIVDFDMGEGIQWPPLMDSISRKGKSLRLTSIISGDSCWVFEETRQRLYDHARSLGLSLNVEEMALEDLVAEMKRTKKKGGAREWLAFNLMVALPHMGRRADRSRVVEFLTLAKDLLVYSAGDKGIITIGDGEAGGNFANCPEYSSFFNSHFTHYQALFESMECNFPVYLAEARIAMESLFLAPYVSSHSWFQHWQDARGSQPLCGLDGRRMSRDCLIEAKEIVNEQKASYKVNFQKENENEIVLEWRGIPIVRVSSWI</sequence>